<protein>
    <recommendedName>
        <fullName evidence="7">TLC domain-containing protein</fullName>
    </recommendedName>
</protein>
<evidence type="ECO:0000256" key="2">
    <source>
        <dbReference type="ARBA" id="ARBA00022692"/>
    </source>
</evidence>
<evidence type="ECO:0000313" key="8">
    <source>
        <dbReference type="EMBL" id="KAK4534707.1"/>
    </source>
</evidence>
<keyword evidence="3 6" id="KW-1133">Transmembrane helix</keyword>
<sequence>MALRHFATSPWVRVGISLLWRGFTLMDALHGQPRSLASLLTSRIVWHWATLYTTLFLAALLLYQLLPISRTYRHDLSWPERAEWISRVVSNVNAVLMTVVSAALVFQEQALFTAATRRADALDHPDIYFSSQAALLGYFVYDSLLVLLLFRSISSPLSTLLHHGSSAAAVLFCFQQGPSRPLAVYWAAAITVTEASTPLVNARWFLSFRHRHSPLYTAVGLSMLLSFLLMRVLYIPYVVLRMVEHRERILRGYDVPSAFVLGMAGGAASFALLALNLYWTGLMIRGAVKLLRASGDAARRKQGDKVE</sequence>
<feature type="transmembrane region" description="Helical" evidence="6">
    <location>
        <begin position="183"/>
        <end position="206"/>
    </location>
</feature>
<dbReference type="AlphaFoldDB" id="A0AAV9IQY3"/>
<dbReference type="GO" id="GO:0016020">
    <property type="term" value="C:membrane"/>
    <property type="evidence" value="ECO:0007669"/>
    <property type="project" value="UniProtKB-SubCell"/>
</dbReference>
<evidence type="ECO:0000256" key="3">
    <source>
        <dbReference type="ARBA" id="ARBA00022989"/>
    </source>
</evidence>
<dbReference type="EMBL" id="JANCYW010000002">
    <property type="protein sequence ID" value="KAK4534707.1"/>
    <property type="molecule type" value="Genomic_DNA"/>
</dbReference>
<feature type="transmembrane region" description="Helical" evidence="6">
    <location>
        <begin position="44"/>
        <end position="63"/>
    </location>
</feature>
<comment type="subcellular location">
    <subcellularLocation>
        <location evidence="1">Membrane</location>
        <topology evidence="1">Multi-pass membrane protein</topology>
    </subcellularLocation>
</comment>
<keyword evidence="2 5" id="KW-0812">Transmembrane</keyword>
<comment type="caution">
    <text evidence="8">The sequence shown here is derived from an EMBL/GenBank/DDBJ whole genome shotgun (WGS) entry which is preliminary data.</text>
</comment>
<dbReference type="SMART" id="SM00724">
    <property type="entry name" value="TLC"/>
    <property type="match status" value="1"/>
</dbReference>
<feature type="transmembrane region" description="Helical" evidence="6">
    <location>
        <begin position="218"/>
        <end position="239"/>
    </location>
</feature>
<name>A0AAV9IQY3_CYACA</name>
<gene>
    <name evidence="8" type="ORF">CDCA_CDCA02G0732</name>
</gene>
<keyword evidence="9" id="KW-1185">Reference proteome</keyword>
<evidence type="ECO:0000256" key="4">
    <source>
        <dbReference type="ARBA" id="ARBA00023136"/>
    </source>
</evidence>
<feature type="domain" description="TLC" evidence="7">
    <location>
        <begin position="79"/>
        <end position="292"/>
    </location>
</feature>
<dbReference type="InterPro" id="IPR050846">
    <property type="entry name" value="TLCD"/>
</dbReference>
<reference evidence="8 9" key="1">
    <citation type="submission" date="2022-07" db="EMBL/GenBank/DDBJ databases">
        <title>Genome-wide signatures of adaptation to extreme environments.</title>
        <authorList>
            <person name="Cho C.H."/>
            <person name="Yoon H.S."/>
        </authorList>
    </citation>
    <scope>NUCLEOTIDE SEQUENCE [LARGE SCALE GENOMIC DNA]</scope>
    <source>
        <strain evidence="8 9">DBV 063 E5</strain>
    </source>
</reference>
<organism evidence="8 9">
    <name type="scientific">Cyanidium caldarium</name>
    <name type="common">Red alga</name>
    <dbReference type="NCBI Taxonomy" id="2771"/>
    <lineage>
        <taxon>Eukaryota</taxon>
        <taxon>Rhodophyta</taxon>
        <taxon>Bangiophyceae</taxon>
        <taxon>Cyanidiales</taxon>
        <taxon>Cyanidiaceae</taxon>
        <taxon>Cyanidium</taxon>
    </lineage>
</organism>
<dbReference type="PANTHER" id="PTHR13439:SF0">
    <property type="entry name" value="TOPOISOMERASE I DAMAGE AFFECTED PROTEIN 4"/>
    <property type="match status" value="1"/>
</dbReference>
<feature type="transmembrane region" description="Helical" evidence="6">
    <location>
        <begin position="84"/>
        <end position="107"/>
    </location>
</feature>
<dbReference type="GO" id="GO:0055088">
    <property type="term" value="P:lipid homeostasis"/>
    <property type="evidence" value="ECO:0007669"/>
    <property type="project" value="TreeGrafter"/>
</dbReference>
<accession>A0AAV9IQY3</accession>
<feature type="transmembrane region" description="Helical" evidence="6">
    <location>
        <begin position="259"/>
        <end position="279"/>
    </location>
</feature>
<dbReference type="GO" id="GO:0005783">
    <property type="term" value="C:endoplasmic reticulum"/>
    <property type="evidence" value="ECO:0007669"/>
    <property type="project" value="TreeGrafter"/>
</dbReference>
<dbReference type="PANTHER" id="PTHR13439">
    <property type="entry name" value="CT120 PROTEIN"/>
    <property type="match status" value="1"/>
</dbReference>
<dbReference type="InterPro" id="IPR006634">
    <property type="entry name" value="TLC-dom"/>
</dbReference>
<evidence type="ECO:0000313" key="9">
    <source>
        <dbReference type="Proteomes" id="UP001301350"/>
    </source>
</evidence>
<dbReference type="Pfam" id="PF03798">
    <property type="entry name" value="TRAM_LAG1_CLN8"/>
    <property type="match status" value="1"/>
</dbReference>
<proteinExistence type="predicted"/>
<evidence type="ECO:0000256" key="6">
    <source>
        <dbReference type="SAM" id="Phobius"/>
    </source>
</evidence>
<dbReference type="Proteomes" id="UP001301350">
    <property type="component" value="Unassembled WGS sequence"/>
</dbReference>
<evidence type="ECO:0000256" key="5">
    <source>
        <dbReference type="PROSITE-ProRule" id="PRU00205"/>
    </source>
</evidence>
<evidence type="ECO:0000256" key="1">
    <source>
        <dbReference type="ARBA" id="ARBA00004141"/>
    </source>
</evidence>
<keyword evidence="4 5" id="KW-0472">Membrane</keyword>
<evidence type="ECO:0000259" key="7">
    <source>
        <dbReference type="PROSITE" id="PS50922"/>
    </source>
</evidence>
<feature type="transmembrane region" description="Helical" evidence="6">
    <location>
        <begin position="127"/>
        <end position="150"/>
    </location>
</feature>
<dbReference type="PROSITE" id="PS50922">
    <property type="entry name" value="TLC"/>
    <property type="match status" value="1"/>
</dbReference>